<organism evidence="2 3">
    <name type="scientific">Diplogelasinospora grovesii</name>
    <dbReference type="NCBI Taxonomy" id="303347"/>
    <lineage>
        <taxon>Eukaryota</taxon>
        <taxon>Fungi</taxon>
        <taxon>Dikarya</taxon>
        <taxon>Ascomycota</taxon>
        <taxon>Pezizomycotina</taxon>
        <taxon>Sordariomycetes</taxon>
        <taxon>Sordariomycetidae</taxon>
        <taxon>Sordariales</taxon>
        <taxon>Diplogelasinosporaceae</taxon>
        <taxon>Diplogelasinospora</taxon>
    </lineage>
</organism>
<sequence>MLDVERPLVVGGGRASQDVYARSQDWEFHRQKISRLYLDEHKTLRQVADIMRNEDGFLATEKMYKSRITKWGLRKNRRIPEVLEMLQLKRQREQAGKKSVFIVRGNVVDWEEVERYLKARPDVQAKVDPGQGVMEIGNAHHGIICRTPSPDPSTAFSVPSAIEGVDEVRLPDEVFRLMRRVIDGATQAQSLRWAVHRDHRTHLQEFEATRRGKEAFVQCAQWYSRMRLAADMMQCPERLADATRLINVLLNQVRPFLTDTLFGSAVALPYMMYALVSLNPEVGLLVNDFVAQLVQITLGVHHPMSLAWARLRKLSPPQLLLTLSMVVRSEADFMGGPAGITSANARHLPRNYSVPPATWVTWLTVPGDDSDKKPGKLHDITFLRRSTGWGIFCAWHIQNGNWEAARKGLRTVASWIGAFGDSKSAVAKAMRAWYLFAMARLSRGTNEADEEKRYLMEGYDETVNLYGPRHPETITLLLHTVNFFERVNDTVRVAIWKEVLEKSWSGLLADEFSKSTC</sequence>
<name>A0AAN6RZS0_9PEZI</name>
<reference evidence="3" key="1">
    <citation type="journal article" date="2023" name="Mol. Phylogenet. Evol.">
        <title>Genome-scale phylogeny and comparative genomics of the fungal order Sordariales.</title>
        <authorList>
            <person name="Hensen N."/>
            <person name="Bonometti L."/>
            <person name="Westerberg I."/>
            <person name="Brannstrom I.O."/>
            <person name="Guillou S."/>
            <person name="Cros-Aarteil S."/>
            <person name="Calhoun S."/>
            <person name="Haridas S."/>
            <person name="Kuo A."/>
            <person name="Mondo S."/>
            <person name="Pangilinan J."/>
            <person name="Riley R."/>
            <person name="LaButti K."/>
            <person name="Andreopoulos B."/>
            <person name="Lipzen A."/>
            <person name="Chen C."/>
            <person name="Yan M."/>
            <person name="Daum C."/>
            <person name="Ng V."/>
            <person name="Clum A."/>
            <person name="Steindorff A."/>
            <person name="Ohm R.A."/>
            <person name="Martin F."/>
            <person name="Silar P."/>
            <person name="Natvig D.O."/>
            <person name="Lalanne C."/>
            <person name="Gautier V."/>
            <person name="Ament-Velasquez S.L."/>
            <person name="Kruys A."/>
            <person name="Hutchinson M.I."/>
            <person name="Powell A.J."/>
            <person name="Barry K."/>
            <person name="Miller A.N."/>
            <person name="Grigoriev I.V."/>
            <person name="Debuchy R."/>
            <person name="Gladieux P."/>
            <person name="Hiltunen Thoren M."/>
            <person name="Johannesson H."/>
        </authorList>
    </citation>
    <scope>NUCLEOTIDE SEQUENCE [LARGE SCALE GENOMIC DNA]</scope>
    <source>
        <strain evidence="3">CBS 340.73</strain>
    </source>
</reference>
<protein>
    <submittedName>
        <fullName evidence="2">Clr5 domain-containing protein</fullName>
    </submittedName>
</protein>
<comment type="caution">
    <text evidence="2">The sequence shown here is derived from an EMBL/GenBank/DDBJ whole genome shotgun (WGS) entry which is preliminary data.</text>
</comment>
<dbReference type="InterPro" id="IPR025676">
    <property type="entry name" value="Clr5_dom"/>
</dbReference>
<dbReference type="EMBL" id="MU853985">
    <property type="protein sequence ID" value="KAK3934491.1"/>
    <property type="molecule type" value="Genomic_DNA"/>
</dbReference>
<keyword evidence="3" id="KW-1185">Reference proteome</keyword>
<accession>A0AAN6RZS0</accession>
<dbReference type="PANTHER" id="PTHR38788:SF3">
    <property type="entry name" value="CLR5 DOMAIN-CONTAINING PROTEIN"/>
    <property type="match status" value="1"/>
</dbReference>
<evidence type="ECO:0000313" key="2">
    <source>
        <dbReference type="EMBL" id="KAK3934491.1"/>
    </source>
</evidence>
<proteinExistence type="predicted"/>
<dbReference type="PANTHER" id="PTHR38788">
    <property type="entry name" value="CLR5 DOMAIN-CONTAINING PROTEIN"/>
    <property type="match status" value="1"/>
</dbReference>
<dbReference type="Proteomes" id="UP001303473">
    <property type="component" value="Unassembled WGS sequence"/>
</dbReference>
<evidence type="ECO:0000259" key="1">
    <source>
        <dbReference type="Pfam" id="PF14420"/>
    </source>
</evidence>
<dbReference type="Pfam" id="PF14420">
    <property type="entry name" value="Clr5"/>
    <property type="match status" value="1"/>
</dbReference>
<feature type="domain" description="Clr5" evidence="1">
    <location>
        <begin position="23"/>
        <end position="75"/>
    </location>
</feature>
<dbReference type="AlphaFoldDB" id="A0AAN6RZS0"/>
<evidence type="ECO:0000313" key="3">
    <source>
        <dbReference type="Proteomes" id="UP001303473"/>
    </source>
</evidence>
<gene>
    <name evidence="2" type="ORF">QBC46DRAFT_76273</name>
</gene>